<comment type="caution">
    <text evidence="1">The sequence shown here is derived from an EMBL/GenBank/DDBJ whole genome shotgun (WGS) entry which is preliminary data.</text>
</comment>
<accession>A0ABU8RUA0</accession>
<name>A0ABU8RUA0_9SPHN</name>
<sequence length="89" mass="9834">MPISELSAIERIARVLAAQRLSINAEGYESSVSDEVDAEWFNYRADAVAVLKTLREPDIVMANAGDVEVWSRMVTAALDDYEPDSRSSV</sequence>
<keyword evidence="2" id="KW-1185">Reference proteome</keyword>
<dbReference type="RefSeq" id="WP_339586578.1">
    <property type="nucleotide sequence ID" value="NZ_JBBHJZ010000001.1"/>
</dbReference>
<organism evidence="1 2">
    <name type="scientific">Novosphingobium anseongense</name>
    <dbReference type="NCBI Taxonomy" id="3133436"/>
    <lineage>
        <taxon>Bacteria</taxon>
        <taxon>Pseudomonadati</taxon>
        <taxon>Pseudomonadota</taxon>
        <taxon>Alphaproteobacteria</taxon>
        <taxon>Sphingomonadales</taxon>
        <taxon>Sphingomonadaceae</taxon>
        <taxon>Novosphingobium</taxon>
    </lineage>
</organism>
<evidence type="ECO:0000313" key="2">
    <source>
        <dbReference type="Proteomes" id="UP001361239"/>
    </source>
</evidence>
<protein>
    <submittedName>
        <fullName evidence="1">Uncharacterized protein</fullName>
    </submittedName>
</protein>
<dbReference type="Proteomes" id="UP001361239">
    <property type="component" value="Unassembled WGS sequence"/>
</dbReference>
<gene>
    <name evidence="1" type="ORF">WG901_08520</name>
</gene>
<proteinExistence type="predicted"/>
<reference evidence="1 2" key="1">
    <citation type="submission" date="2024-03" db="EMBL/GenBank/DDBJ databases">
        <authorList>
            <person name="Jo J.-H."/>
        </authorList>
    </citation>
    <scope>NUCLEOTIDE SEQUENCE [LARGE SCALE GENOMIC DNA]</scope>
    <source>
        <strain evidence="1 2">PS1R-30</strain>
    </source>
</reference>
<evidence type="ECO:0000313" key="1">
    <source>
        <dbReference type="EMBL" id="MEJ5976675.1"/>
    </source>
</evidence>
<dbReference type="EMBL" id="JBBHJZ010000001">
    <property type="protein sequence ID" value="MEJ5976675.1"/>
    <property type="molecule type" value="Genomic_DNA"/>
</dbReference>